<evidence type="ECO:0000259" key="1">
    <source>
        <dbReference type="Pfam" id="PF12146"/>
    </source>
</evidence>
<dbReference type="PATRIC" id="fig|344882.3.peg.531"/>
<dbReference type="PIRSF" id="PIRSF037442">
    <property type="entry name" value="UCP037442_abhydr"/>
    <property type="match status" value="1"/>
</dbReference>
<accession>A0A0R0CHL3</accession>
<dbReference type="Pfam" id="PF12146">
    <property type="entry name" value="Hydrolase_4"/>
    <property type="match status" value="1"/>
</dbReference>
<organism evidence="2 3">
    <name type="scientific">Pseudoxanthomonas dokdonensis</name>
    <dbReference type="NCBI Taxonomy" id="344882"/>
    <lineage>
        <taxon>Bacteria</taxon>
        <taxon>Pseudomonadati</taxon>
        <taxon>Pseudomonadota</taxon>
        <taxon>Gammaproteobacteria</taxon>
        <taxon>Lysobacterales</taxon>
        <taxon>Lysobacteraceae</taxon>
        <taxon>Pseudoxanthomonas</taxon>
    </lineage>
</organism>
<dbReference type="OrthoDB" id="9785076at2"/>
<dbReference type="STRING" id="344882.ABB29_10800"/>
<keyword evidence="3" id="KW-1185">Reference proteome</keyword>
<dbReference type="InterPro" id="IPR029058">
    <property type="entry name" value="AB_hydrolase_fold"/>
</dbReference>
<dbReference type="AlphaFoldDB" id="A0A0R0CHL3"/>
<dbReference type="InterPro" id="IPR017208">
    <property type="entry name" value="UCP037442_abhydr"/>
</dbReference>
<comment type="caution">
    <text evidence="2">The sequence shown here is derived from an EMBL/GenBank/DDBJ whole genome shotgun (WGS) entry which is preliminary data.</text>
</comment>
<gene>
    <name evidence="2" type="ORF">ABB29_10800</name>
</gene>
<name>A0A0R0CHL3_9GAMM</name>
<protein>
    <recommendedName>
        <fullName evidence="1">Serine aminopeptidase S33 domain-containing protein</fullName>
    </recommendedName>
</protein>
<reference evidence="2 3" key="1">
    <citation type="submission" date="2015-05" db="EMBL/GenBank/DDBJ databases">
        <title>Genome sequencing and analysis of members of genus Stenotrophomonas.</title>
        <authorList>
            <person name="Patil P.P."/>
            <person name="Midha S."/>
            <person name="Patil P.B."/>
        </authorList>
    </citation>
    <scope>NUCLEOTIDE SEQUENCE [LARGE SCALE GENOMIC DNA]</scope>
    <source>
        <strain evidence="2 3">DSM 21858</strain>
    </source>
</reference>
<dbReference type="InterPro" id="IPR022742">
    <property type="entry name" value="Hydrolase_4"/>
</dbReference>
<dbReference type="RefSeq" id="WP_057658894.1">
    <property type="nucleotide sequence ID" value="NZ_LDJL01000011.1"/>
</dbReference>
<dbReference type="EMBL" id="LDJL01000011">
    <property type="protein sequence ID" value="KRG68944.1"/>
    <property type="molecule type" value="Genomic_DNA"/>
</dbReference>
<feature type="domain" description="Serine aminopeptidase S33" evidence="1">
    <location>
        <begin position="32"/>
        <end position="142"/>
    </location>
</feature>
<dbReference type="Gene3D" id="3.40.50.1820">
    <property type="entry name" value="alpha/beta hydrolase"/>
    <property type="match status" value="1"/>
</dbReference>
<sequence length="277" mass="29894">MPANASEFALQTSDGHRYTLLARLPAQPSRCLLWIPALGVAARHYLPLAEQLADRGVAVFLHEWRGNGSSNLRAGAGQDWGYRQLLLQDIACSHATLRQHSAGVPGIIGGHSLGGQLAACYLGLQPQAFAQLWLVASGSPYWRGFPGLRGHLLPLFYQFAIWIARRRGSFPGRRLGFGGEEAQTLIRDWASVGLSGRYAAAGVAADLEQALAGVTAEHRAVVLADDWLGPLSSLRNLLGKMPQSAGTVACLSSQQPDFRADHFQWMKQPGGVIDLLL</sequence>
<evidence type="ECO:0000313" key="2">
    <source>
        <dbReference type="EMBL" id="KRG68944.1"/>
    </source>
</evidence>
<dbReference type="SUPFAM" id="SSF53474">
    <property type="entry name" value="alpha/beta-Hydrolases"/>
    <property type="match status" value="1"/>
</dbReference>
<evidence type="ECO:0000313" key="3">
    <source>
        <dbReference type="Proteomes" id="UP000052052"/>
    </source>
</evidence>
<dbReference type="Proteomes" id="UP000052052">
    <property type="component" value="Unassembled WGS sequence"/>
</dbReference>
<proteinExistence type="predicted"/>